<name>A0A9K3GU37_HELAN</name>
<evidence type="ECO:0000256" key="1">
    <source>
        <dbReference type="ARBA" id="ARBA00004606"/>
    </source>
</evidence>
<reference evidence="6" key="2">
    <citation type="submission" date="2020-06" db="EMBL/GenBank/DDBJ databases">
        <title>Helianthus annuus Genome sequencing and assembly Release 2.</title>
        <authorList>
            <person name="Gouzy J."/>
            <person name="Langlade N."/>
            <person name="Munos S."/>
        </authorList>
    </citation>
    <scope>NUCLEOTIDE SEQUENCE</scope>
    <source>
        <tissue evidence="6">Leaves</tissue>
    </source>
</reference>
<dbReference type="AlphaFoldDB" id="A0A9K3GU37"/>
<protein>
    <submittedName>
        <fullName evidence="6">Glycosyl transferase, family 14</fullName>
    </submittedName>
</protein>
<dbReference type="EMBL" id="MNCJ02000332">
    <property type="protein sequence ID" value="KAF5755485.1"/>
    <property type="molecule type" value="Genomic_DNA"/>
</dbReference>
<proteinExistence type="predicted"/>
<keyword evidence="3 6" id="KW-0808">Transferase</keyword>
<evidence type="ECO:0000256" key="3">
    <source>
        <dbReference type="ARBA" id="ARBA00022679"/>
    </source>
</evidence>
<dbReference type="PANTHER" id="PTHR31042">
    <property type="entry name" value="CORE-2/I-BRANCHING BETA-1,6-N-ACETYLGLUCOSAMINYLTRANSFERASE FAMILY PROTEIN-RELATED"/>
    <property type="match status" value="1"/>
</dbReference>
<keyword evidence="4" id="KW-0472">Membrane</keyword>
<evidence type="ECO:0000313" key="7">
    <source>
        <dbReference type="Proteomes" id="UP000215914"/>
    </source>
</evidence>
<evidence type="ECO:0000256" key="5">
    <source>
        <dbReference type="ARBA" id="ARBA00023180"/>
    </source>
</evidence>
<dbReference type="Gramene" id="mRNA:HanXRQr2_Chr17g0803311">
    <property type="protein sequence ID" value="mRNA:HanXRQr2_Chr17g0803311"/>
    <property type="gene ID" value="HanXRQr2_Chr17g0803311"/>
</dbReference>
<dbReference type="InterPro" id="IPR044174">
    <property type="entry name" value="BC10-like"/>
</dbReference>
<gene>
    <name evidence="6" type="ORF">HanXRQr2_Chr17g0803311</name>
</gene>
<dbReference type="GO" id="GO:0016757">
    <property type="term" value="F:glycosyltransferase activity"/>
    <property type="evidence" value="ECO:0007669"/>
    <property type="project" value="UniProtKB-KW"/>
</dbReference>
<reference evidence="6" key="1">
    <citation type="journal article" date="2017" name="Nature">
        <title>The sunflower genome provides insights into oil metabolism, flowering and Asterid evolution.</title>
        <authorList>
            <person name="Badouin H."/>
            <person name="Gouzy J."/>
            <person name="Grassa C.J."/>
            <person name="Murat F."/>
            <person name="Staton S.E."/>
            <person name="Cottret L."/>
            <person name="Lelandais-Briere C."/>
            <person name="Owens G.L."/>
            <person name="Carrere S."/>
            <person name="Mayjonade B."/>
            <person name="Legrand L."/>
            <person name="Gill N."/>
            <person name="Kane N.C."/>
            <person name="Bowers J.E."/>
            <person name="Hubner S."/>
            <person name="Bellec A."/>
            <person name="Berard A."/>
            <person name="Berges H."/>
            <person name="Blanchet N."/>
            <person name="Boniface M.C."/>
            <person name="Brunel D."/>
            <person name="Catrice O."/>
            <person name="Chaidir N."/>
            <person name="Claudel C."/>
            <person name="Donnadieu C."/>
            <person name="Faraut T."/>
            <person name="Fievet G."/>
            <person name="Helmstetter N."/>
            <person name="King M."/>
            <person name="Knapp S.J."/>
            <person name="Lai Z."/>
            <person name="Le Paslier M.C."/>
            <person name="Lippi Y."/>
            <person name="Lorenzon L."/>
            <person name="Mandel J.R."/>
            <person name="Marage G."/>
            <person name="Marchand G."/>
            <person name="Marquand E."/>
            <person name="Bret-Mestries E."/>
            <person name="Morien E."/>
            <person name="Nambeesan S."/>
            <person name="Nguyen T."/>
            <person name="Pegot-Espagnet P."/>
            <person name="Pouilly N."/>
            <person name="Raftis F."/>
            <person name="Sallet E."/>
            <person name="Schiex T."/>
            <person name="Thomas J."/>
            <person name="Vandecasteele C."/>
            <person name="Vares D."/>
            <person name="Vear F."/>
            <person name="Vautrin S."/>
            <person name="Crespi M."/>
            <person name="Mangin B."/>
            <person name="Burke J.M."/>
            <person name="Salse J."/>
            <person name="Munos S."/>
            <person name="Vincourt P."/>
            <person name="Rieseberg L.H."/>
            <person name="Langlade N.B."/>
        </authorList>
    </citation>
    <scope>NUCLEOTIDE SEQUENCE</scope>
    <source>
        <tissue evidence="6">Leaves</tissue>
    </source>
</reference>
<dbReference type="Pfam" id="PF02485">
    <property type="entry name" value="Branch"/>
    <property type="match status" value="1"/>
</dbReference>
<evidence type="ECO:0000256" key="4">
    <source>
        <dbReference type="ARBA" id="ARBA00023136"/>
    </source>
</evidence>
<evidence type="ECO:0000313" key="6">
    <source>
        <dbReference type="EMBL" id="KAF5755485.1"/>
    </source>
</evidence>
<organism evidence="6 7">
    <name type="scientific">Helianthus annuus</name>
    <name type="common">Common sunflower</name>
    <dbReference type="NCBI Taxonomy" id="4232"/>
    <lineage>
        <taxon>Eukaryota</taxon>
        <taxon>Viridiplantae</taxon>
        <taxon>Streptophyta</taxon>
        <taxon>Embryophyta</taxon>
        <taxon>Tracheophyta</taxon>
        <taxon>Spermatophyta</taxon>
        <taxon>Magnoliopsida</taxon>
        <taxon>eudicotyledons</taxon>
        <taxon>Gunneridae</taxon>
        <taxon>Pentapetalae</taxon>
        <taxon>asterids</taxon>
        <taxon>campanulids</taxon>
        <taxon>Asterales</taxon>
        <taxon>Asteraceae</taxon>
        <taxon>Asteroideae</taxon>
        <taxon>Heliantheae alliance</taxon>
        <taxon>Heliantheae</taxon>
        <taxon>Helianthus</taxon>
    </lineage>
</organism>
<comment type="caution">
    <text evidence="6">The sequence shown here is derived from an EMBL/GenBank/DDBJ whole genome shotgun (WGS) entry which is preliminary data.</text>
</comment>
<accession>A0A9K3GU37</accession>
<dbReference type="InterPro" id="IPR003406">
    <property type="entry name" value="Glyco_trans_14"/>
</dbReference>
<evidence type="ECO:0000256" key="2">
    <source>
        <dbReference type="ARBA" id="ARBA00022676"/>
    </source>
</evidence>
<sequence length="217" mass="25488">MEAQYRRIGASSMLAQKPKIAFLFLAGNRLPLDLVWDQFFQGENENRFSIYFKACLTGRSKYFLDRQVNNNSIQVVVVDILGRSKYDTGRDYFASTRTLMNDLLSFPFLSDSFADTKEEGRYNPKMDPVNDWRKGSQWVILTRKHAEIIVKDEVVFPMFQRHCQRKSLPEFWRDRPVLADNSKEHNCMPDEHLTRRSLTHTSWDISSRMASRHLQIG</sequence>
<dbReference type="Proteomes" id="UP000215914">
    <property type="component" value="Unassembled WGS sequence"/>
</dbReference>
<comment type="subcellular location">
    <subcellularLocation>
        <location evidence="1">Membrane</location>
        <topology evidence="1">Single-pass type II membrane protein</topology>
    </subcellularLocation>
</comment>
<dbReference type="PANTHER" id="PTHR31042:SF2">
    <property type="entry name" value="GLYCOSYLTRANSFERASE BC10"/>
    <property type="match status" value="1"/>
</dbReference>
<dbReference type="GO" id="GO:0016020">
    <property type="term" value="C:membrane"/>
    <property type="evidence" value="ECO:0007669"/>
    <property type="project" value="UniProtKB-SubCell"/>
</dbReference>
<keyword evidence="7" id="KW-1185">Reference proteome</keyword>
<keyword evidence="2" id="KW-0328">Glycosyltransferase</keyword>
<keyword evidence="5" id="KW-0325">Glycoprotein</keyword>